<comment type="caution">
    <text evidence="2">The sequence shown here is derived from an EMBL/GenBank/DDBJ whole genome shotgun (WGS) entry which is preliminary data.</text>
</comment>
<dbReference type="EMBL" id="MAAX01000191">
    <property type="protein sequence ID" value="OUS10754.1"/>
    <property type="molecule type" value="Genomic_DNA"/>
</dbReference>
<dbReference type="Pfam" id="PF05751">
    <property type="entry name" value="FixH"/>
    <property type="match status" value="1"/>
</dbReference>
<evidence type="ECO:0000313" key="2">
    <source>
        <dbReference type="EMBL" id="OUS10754.1"/>
    </source>
</evidence>
<organism evidence="2 3">
    <name type="scientific">Nonlabens dokdonensis</name>
    <dbReference type="NCBI Taxonomy" id="328515"/>
    <lineage>
        <taxon>Bacteria</taxon>
        <taxon>Pseudomonadati</taxon>
        <taxon>Bacteroidota</taxon>
        <taxon>Flavobacteriia</taxon>
        <taxon>Flavobacteriales</taxon>
        <taxon>Flavobacteriaceae</taxon>
        <taxon>Nonlabens</taxon>
    </lineage>
</organism>
<evidence type="ECO:0000313" key="3">
    <source>
        <dbReference type="Proteomes" id="UP000196102"/>
    </source>
</evidence>
<evidence type="ECO:0000256" key="1">
    <source>
        <dbReference type="SAM" id="Phobius"/>
    </source>
</evidence>
<sequence>MKWNWGKGIVLGMLAFMGFILYMVITMSVDKNYSHDLVTEEYYAKEMVYQTEIDAEKNLNGLNEKISGQKTEDGWLLKFPTELTNENSTGKIALYRPSNQKLDFEIPMDLTNSQVVIPKKNLIDGRWNITIDFQYEGKNYLYKKEIVY</sequence>
<keyword evidence="1" id="KW-0472">Membrane</keyword>
<accession>A0A1Z8AK79</accession>
<dbReference type="AlphaFoldDB" id="A0A1Z8AK79"/>
<protein>
    <submittedName>
        <fullName evidence="2">Cytochrome C oxidase Cbb3</fullName>
    </submittedName>
</protein>
<dbReference type="InterPro" id="IPR008620">
    <property type="entry name" value="FixH"/>
</dbReference>
<gene>
    <name evidence="2" type="ORF">A9Q93_12545</name>
</gene>
<feature type="transmembrane region" description="Helical" evidence="1">
    <location>
        <begin position="6"/>
        <end position="25"/>
    </location>
</feature>
<reference evidence="3" key="1">
    <citation type="journal article" date="2017" name="Proc. Natl. Acad. Sci. U.S.A.">
        <title>Simulation of Deepwater Horizon oil plume reveals substrate specialization within a complex community of hydrocarbon-degraders.</title>
        <authorList>
            <person name="Hu P."/>
            <person name="Dubinsky E.A."/>
            <person name="Probst A.J."/>
            <person name="Wang J."/>
            <person name="Sieber C.M.K."/>
            <person name="Tom L.M."/>
            <person name="Gardinali P."/>
            <person name="Banfield J.F."/>
            <person name="Atlas R.M."/>
            <person name="Andersen G.L."/>
        </authorList>
    </citation>
    <scope>NUCLEOTIDE SEQUENCE [LARGE SCALE GENOMIC DNA]</scope>
</reference>
<dbReference type="Proteomes" id="UP000196102">
    <property type="component" value="Unassembled WGS sequence"/>
</dbReference>
<keyword evidence="1" id="KW-1133">Transmembrane helix</keyword>
<dbReference type="RefSeq" id="WP_303687794.1">
    <property type="nucleotide sequence ID" value="NZ_CAJXYO010000015.1"/>
</dbReference>
<name>A0A1Z8AK79_9FLAO</name>
<keyword evidence="1" id="KW-0812">Transmembrane</keyword>
<proteinExistence type="predicted"/>